<evidence type="ECO:0000313" key="9">
    <source>
        <dbReference type="Proteomes" id="UP000827092"/>
    </source>
</evidence>
<dbReference type="EMBL" id="JAFNEN010000533">
    <property type="protein sequence ID" value="KAG8181122.1"/>
    <property type="molecule type" value="Genomic_DNA"/>
</dbReference>
<keyword evidence="4" id="KW-0744">Spermatogenesis</keyword>
<dbReference type="GO" id="GO:0007283">
    <property type="term" value="P:spermatogenesis"/>
    <property type="evidence" value="ECO:0007669"/>
    <property type="project" value="UniProtKB-KW"/>
</dbReference>
<protein>
    <recommendedName>
        <fullName evidence="10">Tudor domain-containing protein 7</fullName>
    </recommendedName>
</protein>
<dbReference type="FunFam" id="2.30.30.140:FF:000018">
    <property type="entry name" value="Serine/threonine-protein kinase 31"/>
    <property type="match status" value="1"/>
</dbReference>
<dbReference type="InterPro" id="IPR035437">
    <property type="entry name" value="SNase_OB-fold_sf"/>
</dbReference>
<accession>A0AAV6U9B2</accession>
<dbReference type="GO" id="GO:0043186">
    <property type="term" value="C:P granule"/>
    <property type="evidence" value="ECO:0007669"/>
    <property type="project" value="TreeGrafter"/>
</dbReference>
<gene>
    <name evidence="8" type="ORF">JTE90_000775</name>
</gene>
<dbReference type="Pfam" id="PF12872">
    <property type="entry name" value="OST-HTH"/>
    <property type="match status" value="4"/>
</dbReference>
<dbReference type="Gene3D" id="2.30.30.140">
    <property type="match status" value="1"/>
</dbReference>
<feature type="domain" description="Tudor" evidence="6">
    <location>
        <begin position="869"/>
        <end position="928"/>
    </location>
</feature>
<dbReference type="GO" id="GO:0030719">
    <property type="term" value="P:P granule organization"/>
    <property type="evidence" value="ECO:0007669"/>
    <property type="project" value="TreeGrafter"/>
</dbReference>
<feature type="domain" description="HTH OST-type" evidence="7">
    <location>
        <begin position="695"/>
        <end position="769"/>
    </location>
</feature>
<dbReference type="SMART" id="SM00333">
    <property type="entry name" value="TUDOR"/>
    <property type="match status" value="1"/>
</dbReference>
<keyword evidence="4" id="KW-0221">Differentiation</keyword>
<evidence type="ECO:0000313" key="8">
    <source>
        <dbReference type="EMBL" id="KAG8181122.1"/>
    </source>
</evidence>
<comment type="subcellular location">
    <subcellularLocation>
        <location evidence="1">Cytoplasm</location>
    </subcellularLocation>
</comment>
<dbReference type="Gene3D" id="2.40.50.90">
    <property type="match status" value="1"/>
</dbReference>
<feature type="region of interest" description="Disordered" evidence="5">
    <location>
        <begin position="464"/>
        <end position="492"/>
    </location>
</feature>
<feature type="domain" description="HTH OST-type" evidence="7">
    <location>
        <begin position="14"/>
        <end position="88"/>
    </location>
</feature>
<dbReference type="PANTHER" id="PTHR22948:SF29">
    <property type="entry name" value="FI02030P-RELATED"/>
    <property type="match status" value="1"/>
</dbReference>
<dbReference type="PROSITE" id="PS50304">
    <property type="entry name" value="TUDOR"/>
    <property type="match status" value="1"/>
</dbReference>
<feature type="compositionally biased region" description="Acidic residues" evidence="5">
    <location>
        <begin position="1218"/>
        <end position="1231"/>
    </location>
</feature>
<evidence type="ECO:0000256" key="2">
    <source>
        <dbReference type="ARBA" id="ARBA00022490"/>
    </source>
</evidence>
<evidence type="ECO:0000259" key="6">
    <source>
        <dbReference type="PROSITE" id="PS50304"/>
    </source>
</evidence>
<keyword evidence="9" id="KW-1185">Reference proteome</keyword>
<feature type="compositionally biased region" description="Polar residues" evidence="5">
    <location>
        <begin position="200"/>
        <end position="305"/>
    </location>
</feature>
<reference evidence="8 9" key="1">
    <citation type="journal article" date="2022" name="Nat. Ecol. Evol.">
        <title>A masculinizing supergene underlies an exaggerated male reproductive morph in a spider.</title>
        <authorList>
            <person name="Hendrickx F."/>
            <person name="De Corte Z."/>
            <person name="Sonet G."/>
            <person name="Van Belleghem S.M."/>
            <person name="Kostlbacher S."/>
            <person name="Vangestel C."/>
        </authorList>
    </citation>
    <scope>NUCLEOTIDE SEQUENCE [LARGE SCALE GENOMIC DNA]</scope>
    <source>
        <strain evidence="8">W744_W776</strain>
    </source>
</reference>
<feature type="compositionally biased region" description="Low complexity" evidence="5">
    <location>
        <begin position="180"/>
        <end position="199"/>
    </location>
</feature>
<feature type="compositionally biased region" description="Polar residues" evidence="5">
    <location>
        <begin position="327"/>
        <end position="352"/>
    </location>
</feature>
<dbReference type="GO" id="GO:0034587">
    <property type="term" value="P:piRNA processing"/>
    <property type="evidence" value="ECO:0007669"/>
    <property type="project" value="TreeGrafter"/>
</dbReference>
<feature type="non-terminal residue" evidence="8">
    <location>
        <position position="1"/>
    </location>
</feature>
<dbReference type="InterPro" id="IPR002999">
    <property type="entry name" value="Tudor"/>
</dbReference>
<dbReference type="CDD" id="cd09972">
    <property type="entry name" value="LOTUS_TDRD_OSKAR"/>
    <property type="match status" value="1"/>
</dbReference>
<dbReference type="Proteomes" id="UP000827092">
    <property type="component" value="Unassembled WGS sequence"/>
</dbReference>
<feature type="region of interest" description="Disordered" evidence="5">
    <location>
        <begin position="323"/>
        <end position="352"/>
    </location>
</feature>
<evidence type="ECO:0008006" key="10">
    <source>
        <dbReference type="Google" id="ProtNLM"/>
    </source>
</evidence>
<feature type="region of interest" description="Disordered" evidence="5">
    <location>
        <begin position="1201"/>
        <end position="1231"/>
    </location>
</feature>
<evidence type="ECO:0000259" key="7">
    <source>
        <dbReference type="PROSITE" id="PS51644"/>
    </source>
</evidence>
<evidence type="ECO:0000256" key="3">
    <source>
        <dbReference type="ARBA" id="ARBA00022737"/>
    </source>
</evidence>
<feature type="domain" description="HTH OST-type" evidence="7">
    <location>
        <begin position="600"/>
        <end position="675"/>
    </location>
</feature>
<organism evidence="8 9">
    <name type="scientific">Oedothorax gibbosus</name>
    <dbReference type="NCBI Taxonomy" id="931172"/>
    <lineage>
        <taxon>Eukaryota</taxon>
        <taxon>Metazoa</taxon>
        <taxon>Ecdysozoa</taxon>
        <taxon>Arthropoda</taxon>
        <taxon>Chelicerata</taxon>
        <taxon>Arachnida</taxon>
        <taxon>Araneae</taxon>
        <taxon>Araneomorphae</taxon>
        <taxon>Entelegynae</taxon>
        <taxon>Araneoidea</taxon>
        <taxon>Linyphiidae</taxon>
        <taxon>Erigoninae</taxon>
        <taxon>Oedothorax</taxon>
    </lineage>
</organism>
<proteinExistence type="predicted"/>
<dbReference type="InterPro" id="IPR050621">
    <property type="entry name" value="Tudor_domain_containing"/>
</dbReference>
<feature type="region of interest" description="Disordered" evidence="5">
    <location>
        <begin position="132"/>
        <end position="305"/>
    </location>
</feature>
<feature type="compositionally biased region" description="Polar residues" evidence="5">
    <location>
        <begin position="154"/>
        <end position="179"/>
    </location>
</feature>
<dbReference type="InterPro" id="IPR025605">
    <property type="entry name" value="OST-HTH/LOTUS_dom"/>
</dbReference>
<feature type="compositionally biased region" description="Low complexity" evidence="5">
    <location>
        <begin position="138"/>
        <end position="147"/>
    </location>
</feature>
<name>A0AAV6U9B2_9ARAC</name>
<keyword evidence="2" id="KW-0963">Cytoplasm</keyword>
<comment type="caution">
    <text evidence="8">The sequence shown here is derived from an EMBL/GenBank/DDBJ whole genome shotgun (WGS) entry which is preliminary data.</text>
</comment>
<keyword evidence="3" id="KW-0677">Repeat</keyword>
<evidence type="ECO:0000256" key="1">
    <source>
        <dbReference type="ARBA" id="ARBA00004496"/>
    </source>
</evidence>
<dbReference type="Gene3D" id="3.30.420.610">
    <property type="entry name" value="LOTUS domain-like"/>
    <property type="match status" value="4"/>
</dbReference>
<dbReference type="PROSITE" id="PS51644">
    <property type="entry name" value="HTH_OST"/>
    <property type="match status" value="3"/>
</dbReference>
<evidence type="ECO:0000256" key="5">
    <source>
        <dbReference type="SAM" id="MobiDB-lite"/>
    </source>
</evidence>
<dbReference type="InterPro" id="IPR041966">
    <property type="entry name" value="LOTUS-like"/>
</dbReference>
<feature type="region of interest" description="Disordered" evidence="5">
    <location>
        <begin position="513"/>
        <end position="534"/>
    </location>
</feature>
<dbReference type="Pfam" id="PF00567">
    <property type="entry name" value="TUDOR"/>
    <property type="match status" value="1"/>
</dbReference>
<dbReference type="SUPFAM" id="SSF63748">
    <property type="entry name" value="Tudor/PWWP/MBT"/>
    <property type="match status" value="1"/>
</dbReference>
<sequence length="1456" mass="161745">KERSENKMADENAALENLKKEIRSVLLPFKEGCTLFMFQKEYKSLIGRAIPAQKFGYSDDIHFLQSIPDVVDIYQQGNEYHLMAVADEATWHIQKMVAHQKKPAKCKSAKSVRKYSQSSRYVTRSTYGGSTYGGSTYGGSRQSTYSSKPPTRHPSGSASNTQAYGSSQQPADNNFSWGYTGTSNSTSVPNSTSSTVRNTAVSNGQSSANVPASNGQSYVNRPASNGQSYVNRPASNGQSSVNRPVSNEQSSVNRPVSNGQSSTNRPVSNGQSSTNRPVSNGQSSSNRPTLIGDNPTSWGLSNPTSTTNVYTTASAVGNHAPVRQPEAASTPSHFVSNSSPAQTTQVASTKDSVANTSSSFNFSRQFQKNLPPRFHPRSTTSSTTLLPPEVECKIVDVVRKFSHGLKMKDFFAAYQRNFNEEFSLKKHDFSTLQECLETIADLSLRPSNNDFIISYEGHRATQRLQQSNQPSGPIGAGKSFKSVDSCGEPTTPIKKDMTAQVFKFNGARSAWANTPSSGTQAQAQSHYSSTSQLQNTFKPNLEPASFNFQEQSQTYKKPHYNKDLALPNSLLSEDHKSRRSRADALDNFELNDLKVSSLGLTEQMKSKFREIISRNKQGIQARDFPLAYESVTGSQFDLHSLGYTDLADLVDSMPDIMHRRKVEGSRKDWLIIPASGCQDPGNKTVKGQPQKAALQIECCIQYTKILLEAYSEGIPLSDFLSVYSINCNEPLYIVDLGFDNIENFLLSISDRVPLMIKAEKGVKTIFLNKVKAEAMLRAAELPIQEDILPESIPFDAASPDCEYKKQALPLDSGTSNFFEIYTSHIDSPVHIFIQLKSDKKPEPLQELQNELEKFYNGPNSDFYMVQDRHLKVGAMCASLWPKDSFWYRARIVSVKSPEIVRVCYVDYGTSDDVPITLLRYLKESFSKLPAQAIRAGLAHIEPPNREKVWNPAAKQRMLELCRDQELLAKVVYKKDDVLYLEICNISKEKEEIYINDALLEGFADSITPDPEPTPLKHCQVPIVDPQTIEDCLYQAMTKAITDLRLNYPGALPNHLLSGYATGQSAFGTMPNQTSAGIASGQSMFGVTNNRLIPGSSTYQSPSISTAGQPSLETMANQHQLPGQSMLGTVNYQNFPASFQSPSRIGSGQPSFDAVANPAGMVAGNMPPGFSAIQSSAGAGQLYAGTMNNQFPPGFAPYQPFAGAASGLNPQPNGQSSDSTDESDFFGDDDDEDFDEFMEKASSVSKRYVKRIHTEDGYLFHILIVDEQLYVSSGDLSTLIWCLNEPDYLLTTLQSNDTIFESRSIFEEGNETMFHQFEQFHIKGIQRGDETGCLIIYPLHSTMRILNEYGHPSIELRQHIKNEMESFNPNLPFWQELSEMEIPDPNETFPAMSDEEKDNKRCLYELKHAKEGIRVRMDQLKKIMSKSKMCAVLFHKDWNCLVNILFHTVHHLLVNQL</sequence>
<evidence type="ECO:0000256" key="4">
    <source>
        <dbReference type="ARBA" id="ARBA00022871"/>
    </source>
</evidence>
<dbReference type="PANTHER" id="PTHR22948">
    <property type="entry name" value="TUDOR DOMAIN CONTAINING PROTEIN"/>
    <property type="match status" value="1"/>
</dbReference>